<proteinExistence type="predicted"/>
<evidence type="ECO:0000313" key="2">
    <source>
        <dbReference type="Proteomes" id="UP001595764"/>
    </source>
</evidence>
<dbReference type="EMBL" id="JBHRWI010000015">
    <property type="protein sequence ID" value="MFC3510666.1"/>
    <property type="molecule type" value="Genomic_DNA"/>
</dbReference>
<gene>
    <name evidence="1" type="ORF">ACFORO_10870</name>
</gene>
<dbReference type="RefSeq" id="WP_377868607.1">
    <property type="nucleotide sequence ID" value="NZ_JBHMAY010000007.1"/>
</dbReference>
<comment type="caution">
    <text evidence="1">The sequence shown here is derived from an EMBL/GenBank/DDBJ whole genome shotgun (WGS) entry which is preliminary data.</text>
</comment>
<dbReference type="Proteomes" id="UP001595764">
    <property type="component" value="Unassembled WGS sequence"/>
</dbReference>
<accession>A0ABV7QFA4</accession>
<organism evidence="1 2">
    <name type="scientific">Amycolatopsis halotolerans</name>
    <dbReference type="NCBI Taxonomy" id="330083"/>
    <lineage>
        <taxon>Bacteria</taxon>
        <taxon>Bacillati</taxon>
        <taxon>Actinomycetota</taxon>
        <taxon>Actinomycetes</taxon>
        <taxon>Pseudonocardiales</taxon>
        <taxon>Pseudonocardiaceae</taxon>
        <taxon>Amycolatopsis</taxon>
    </lineage>
</organism>
<evidence type="ECO:0000313" key="1">
    <source>
        <dbReference type="EMBL" id="MFC3510666.1"/>
    </source>
</evidence>
<evidence type="ECO:0008006" key="3">
    <source>
        <dbReference type="Google" id="ProtNLM"/>
    </source>
</evidence>
<name>A0ABV7QFA4_9PSEU</name>
<reference evidence="2" key="1">
    <citation type="journal article" date="2019" name="Int. J. Syst. Evol. Microbiol.">
        <title>The Global Catalogue of Microorganisms (GCM) 10K type strain sequencing project: providing services to taxonomists for standard genome sequencing and annotation.</title>
        <authorList>
            <consortium name="The Broad Institute Genomics Platform"/>
            <consortium name="The Broad Institute Genome Sequencing Center for Infectious Disease"/>
            <person name="Wu L."/>
            <person name="Ma J."/>
        </authorList>
    </citation>
    <scope>NUCLEOTIDE SEQUENCE [LARGE SCALE GENOMIC DNA]</scope>
    <source>
        <strain evidence="2">CGMCC 4.7682</strain>
    </source>
</reference>
<protein>
    <recommendedName>
        <fullName evidence="3">Saccharopine dehydrogenase NADP binding domain-containing protein</fullName>
    </recommendedName>
</protein>
<keyword evidence="2" id="KW-1185">Reference proteome</keyword>
<sequence length="335" mass="35889">MVHVLARRPGQAREVADLAEMRARLSGSPVRFEAGSLTDLREVLTRTQPTVVLNCASHQSPWERMTSPSEWTNLLRRGGFGLTLPLQAGPAISLARAVAAASPKSLLVNGCFPDAVNPLLKALGLPVFCGIGNVQTLAAALHATLPADDTRTLRVLAHHVHLHAPDDAADEALAWLDDAPLTDVTARLAKLRAVDRRELNAVTGHAVALLVENLLTGADTRTNVPGPLGLPGGYPVRIRDSSLTLDLPVEEDVAVRRNQRDGRRDGVVVEGSDVVFGETARAALLPHLPDVAAGFPVQDTASVCDRLLELRDRLRSPAPVPNEEERWPSLARPGT</sequence>